<name>A0ABQ5B125_9ASTR</name>
<dbReference type="Proteomes" id="UP001151760">
    <property type="component" value="Unassembled WGS sequence"/>
</dbReference>
<evidence type="ECO:0000313" key="4">
    <source>
        <dbReference type="EMBL" id="GJT07263.1"/>
    </source>
</evidence>
<sequence>MTTAGTKTVVNTGKGKMDNAPKKLRWVWRPKGNYMDHESKEKGSFILKKFEYVDQNGNPILYNLDHAVVDSGCSSHMTGNKAYLSDYEDYNGGFVAFGNELKFNLFSVSQMCDKKNSVLFTNTKCLILSPSFKLLDENQVVLKAPRQNDQANVAGSGPDWKFDLNFLTNTMNYIPVSVENQVNVDAGTQEYYVAGSSEKDKEPSQEYILLPLHPYRPRILVEDVIQAAKDKPSENFPKDNDVQDSEEVVEKEEQHMLTEADQALQNDLERMIAQEIAAKAMDDATKQSFEEEKKRAAQATSINKLNTSRPSVSTSNSPMVSTANTPYASPTSTPTGTNTGGSSFVYLGGQIPIDASTLPNADLPIDPNMPDLEDDSNVFPNDGIFSGAYDDEDVGAEADFNNMDNTIDVSPNPTLKVHKDHFKGQILRDPKSTVQTRGKIQKSSSVQQALKVWILVDLPFRKKAIGTKWVFRNKRDGRSIVVKNKARIVAQGFRQEEGIDYDEVFAPVARIEAIRLFLAFASFMEFLVYQMDVKSAFLYGTIEEEVYVHQPPGFVDPAHPNKVYKVIKALYGLHEAPRAWYETLSSFLLENGFRRSTIDKTLFIKKNKNDIMLVQVYVDDIIFGSTKQSMCTEFEDCASLDRKSTRGCQFLGRRLISWQCKKQTIMANSTTEAEYVAAANCFNNPIYHSRTKHIEIRHHFIRDCYEKRLIDVIKIHTDANVADLLTKGFDVTRFNFLVLADGCKRYVMLFGLRIKVSMANLEFVDQHNMVACLEKTSGNSNFYEMVDYLASSSIHHALSVSPPIYTSYIEQFWNTASSQTVNDVKQINATVDSKAVVVIEASIKSSLLFNDADAEGEDSRDSLEKTNGNEGDQVQIPHDSPLSGGQTSYRVEGALNLQELSVLCTNLSNRVLALESIKDAQAVEISALKSRIKKLEKKCKPSISHHRAWLKSVKRLSMKKRFGKQESVSKQGRKKSKPESTLDDSTVFEDQDADHGMEYMEIEEAVDEGRQSHETEEVKLTDDTEVVEYKSSGDKGGNVKELVSTARPEVSTARPDIDAARQEDSVVEPRTPPTTTSIFDDEDITMAQTLIKMKEEKAKEKGVSFKDIKDSSRPERSILTLKPLLTIDPKDKGKSVLKELEPAKKMTKSDFDAAQIARDAEIARQLQVDLQAEVERERQREEEASKAAIAEMYDEVQAGIDVDALFAAKLQQEEREEYIIEERAKFLAETIAAQRKFRAAQRSAKIRSMYERQKKFVQDFVPIGFAKEEELIKKMNEKATNEDTSNKEKVLEEPDSTKVEVKQE</sequence>
<feature type="compositionally biased region" description="Polar residues" evidence="2">
    <location>
        <begin position="298"/>
        <end position="328"/>
    </location>
</feature>
<feature type="region of interest" description="Disordered" evidence="2">
    <location>
        <begin position="1276"/>
        <end position="1304"/>
    </location>
</feature>
<keyword evidence="5" id="KW-1185">Reference proteome</keyword>
<organism evidence="4 5">
    <name type="scientific">Tanacetum coccineum</name>
    <dbReference type="NCBI Taxonomy" id="301880"/>
    <lineage>
        <taxon>Eukaryota</taxon>
        <taxon>Viridiplantae</taxon>
        <taxon>Streptophyta</taxon>
        <taxon>Embryophyta</taxon>
        <taxon>Tracheophyta</taxon>
        <taxon>Spermatophyta</taxon>
        <taxon>Magnoliopsida</taxon>
        <taxon>eudicotyledons</taxon>
        <taxon>Gunneridae</taxon>
        <taxon>Pentapetalae</taxon>
        <taxon>asterids</taxon>
        <taxon>campanulids</taxon>
        <taxon>Asterales</taxon>
        <taxon>Asteraceae</taxon>
        <taxon>Asteroideae</taxon>
        <taxon>Anthemideae</taxon>
        <taxon>Anthemidinae</taxon>
        <taxon>Tanacetum</taxon>
    </lineage>
</organism>
<dbReference type="PANTHER" id="PTHR11439">
    <property type="entry name" value="GAG-POL-RELATED RETROTRANSPOSON"/>
    <property type="match status" value="1"/>
</dbReference>
<dbReference type="InterPro" id="IPR013103">
    <property type="entry name" value="RVT_2"/>
</dbReference>
<feature type="region of interest" description="Disordered" evidence="2">
    <location>
        <begin position="283"/>
        <end position="341"/>
    </location>
</feature>
<feature type="domain" description="Reverse transcriptase Ty1/copia-type" evidence="3">
    <location>
        <begin position="451"/>
        <end position="635"/>
    </location>
</feature>
<feature type="compositionally biased region" description="Basic and acidic residues" evidence="2">
    <location>
        <begin position="283"/>
        <end position="295"/>
    </location>
</feature>
<feature type="region of interest" description="Disordered" evidence="2">
    <location>
        <begin position="1029"/>
        <end position="1080"/>
    </location>
</feature>
<protein>
    <submittedName>
        <fullName evidence="4">Ribonuclease H-like domain-containing protein</fullName>
    </submittedName>
</protein>
<gene>
    <name evidence="4" type="ORF">Tco_0841725</name>
</gene>
<evidence type="ECO:0000313" key="5">
    <source>
        <dbReference type="Proteomes" id="UP001151760"/>
    </source>
</evidence>
<dbReference type="SUPFAM" id="SSF56672">
    <property type="entry name" value="DNA/RNA polymerases"/>
    <property type="match status" value="1"/>
</dbReference>
<dbReference type="InterPro" id="IPR043502">
    <property type="entry name" value="DNA/RNA_pol_sf"/>
</dbReference>
<dbReference type="EMBL" id="BQNB010012735">
    <property type="protein sequence ID" value="GJT07263.1"/>
    <property type="molecule type" value="Genomic_DNA"/>
</dbReference>
<feature type="compositionally biased region" description="Low complexity" evidence="2">
    <location>
        <begin position="329"/>
        <end position="341"/>
    </location>
</feature>
<comment type="caution">
    <text evidence="4">The sequence shown here is derived from an EMBL/GenBank/DDBJ whole genome shotgun (WGS) entry which is preliminary data.</text>
</comment>
<evidence type="ECO:0000259" key="3">
    <source>
        <dbReference type="Pfam" id="PF07727"/>
    </source>
</evidence>
<accession>A0ABQ5B125</accession>
<feature type="compositionally biased region" description="Basic and acidic residues" evidence="2">
    <location>
        <begin position="1055"/>
        <end position="1064"/>
    </location>
</feature>
<evidence type="ECO:0000256" key="2">
    <source>
        <dbReference type="SAM" id="MobiDB-lite"/>
    </source>
</evidence>
<proteinExistence type="predicted"/>
<evidence type="ECO:0000256" key="1">
    <source>
        <dbReference type="SAM" id="Coils"/>
    </source>
</evidence>
<feature type="coiled-coil region" evidence="1">
    <location>
        <begin position="1160"/>
        <end position="1191"/>
    </location>
</feature>
<reference evidence="4" key="2">
    <citation type="submission" date="2022-01" db="EMBL/GenBank/DDBJ databases">
        <authorList>
            <person name="Yamashiro T."/>
            <person name="Shiraishi A."/>
            <person name="Satake H."/>
            <person name="Nakayama K."/>
        </authorList>
    </citation>
    <scope>NUCLEOTIDE SEQUENCE</scope>
</reference>
<dbReference type="Pfam" id="PF07727">
    <property type="entry name" value="RVT_2"/>
    <property type="match status" value="1"/>
</dbReference>
<feature type="region of interest" description="Disordered" evidence="2">
    <location>
        <begin position="854"/>
        <end position="887"/>
    </location>
</feature>
<keyword evidence="1" id="KW-0175">Coiled coil</keyword>
<dbReference type="CDD" id="cd09272">
    <property type="entry name" value="RNase_HI_RT_Ty1"/>
    <property type="match status" value="1"/>
</dbReference>
<reference evidence="4" key="1">
    <citation type="journal article" date="2022" name="Int. J. Mol. Sci.">
        <title>Draft Genome of Tanacetum Coccineum: Genomic Comparison of Closely Related Tanacetum-Family Plants.</title>
        <authorList>
            <person name="Yamashiro T."/>
            <person name="Shiraishi A."/>
            <person name="Nakayama K."/>
            <person name="Satake H."/>
        </authorList>
    </citation>
    <scope>NUCLEOTIDE SEQUENCE</scope>
</reference>
<dbReference type="PANTHER" id="PTHR11439:SF495">
    <property type="entry name" value="REVERSE TRANSCRIPTASE, RNA-DEPENDENT DNA POLYMERASE-RELATED"/>
    <property type="match status" value="1"/>
</dbReference>
<feature type="region of interest" description="Disordered" evidence="2">
    <location>
        <begin position="960"/>
        <end position="995"/>
    </location>
</feature>